<dbReference type="SUPFAM" id="SSF141868">
    <property type="entry name" value="EAL domain-like"/>
    <property type="match status" value="1"/>
</dbReference>
<keyword evidence="1" id="KW-0812">Transmembrane</keyword>
<dbReference type="InterPro" id="IPR052155">
    <property type="entry name" value="Biofilm_reg_signaling"/>
</dbReference>
<dbReference type="Pfam" id="PF00990">
    <property type="entry name" value="GGDEF"/>
    <property type="match status" value="1"/>
</dbReference>
<dbReference type="PANTHER" id="PTHR44757:SF2">
    <property type="entry name" value="BIOFILM ARCHITECTURE MAINTENANCE PROTEIN MBAA"/>
    <property type="match status" value="1"/>
</dbReference>
<comment type="caution">
    <text evidence="4">The sequence shown here is derived from an EMBL/GenBank/DDBJ whole genome shotgun (WGS) entry which is preliminary data.</text>
</comment>
<organism evidence="4 5">
    <name type="scientific">Clostridium rhizosphaerae</name>
    <dbReference type="NCBI Taxonomy" id="2803861"/>
    <lineage>
        <taxon>Bacteria</taxon>
        <taxon>Bacillati</taxon>
        <taxon>Bacillota</taxon>
        <taxon>Clostridia</taxon>
        <taxon>Eubacteriales</taxon>
        <taxon>Clostridiaceae</taxon>
        <taxon>Clostridium</taxon>
    </lineage>
</organism>
<sequence>MNNNQISGFDIELTNLIFKNEDYRLSISTDSWDKIYERLKAGEIDTTGLMVVNDERKKDILFSNTVLDTYISIYTRNGFNRVTLNDLSKYSVGVGKAQYSENILRNNLKLTNYIQYDNISQAVDALAKGQIDVLFENQEVVNYYITTKDLKNDIIQQVGDLFPQQVCYGVNKADPELVDYINKRLEDLHRSGAYEELYQKYFFYHSKIYKQNQKEKYVALGIILIIILLILHIVAQRYIRSLRKKVITERTQYENMLKEKYEELKMYQEQLHYNAYYDSLTGLPNRLYLYENTASIINTTINNGHKGALLFIDVDNFKLINDTFGHNTGDVLLQNTAERLAKICPEENNLIRLGGDEFIIVLTNIDSKNNVEIIGKSLIDTFNDPFKIDEIVVSSTLSIGICMFPKDGDNLGVLLRNADTAMYKAKSYGRNNFTFYNEEMSKSLLYRINLEDNLKLALKNNEFKLYYQPQLDLTSGKITGMEALIRWDNPKLGRVPPDKFISVAEEMGLIMPIGEWVLKTACEFLVKLHNEGFKDLKISVNISIVQLIQNNFPDIVMGIVNETGLSSNYLELEITETVLMENIDTNIEKLRMLRDLGLDIALDDFGKGYSSLNYLKCLPINTLKIDKSFIDDVVTDNLTESVVSSIIFIGHKMGLSIVAEGIEDKTQLAYLKSAGCNKMQGYLLSKPLPEEEVISFLNMSK</sequence>
<name>A0ABS1TKU9_9CLOT</name>
<dbReference type="CDD" id="cd01949">
    <property type="entry name" value="GGDEF"/>
    <property type="match status" value="1"/>
</dbReference>
<dbReference type="PROSITE" id="PS50887">
    <property type="entry name" value="GGDEF"/>
    <property type="match status" value="1"/>
</dbReference>
<dbReference type="EMBL" id="JAESWC010000025">
    <property type="protein sequence ID" value="MBL4938603.1"/>
    <property type="molecule type" value="Genomic_DNA"/>
</dbReference>
<dbReference type="InterPro" id="IPR000160">
    <property type="entry name" value="GGDEF_dom"/>
</dbReference>
<dbReference type="Pfam" id="PF00563">
    <property type="entry name" value="EAL"/>
    <property type="match status" value="1"/>
</dbReference>
<dbReference type="InterPro" id="IPR043128">
    <property type="entry name" value="Rev_trsase/Diguanyl_cyclase"/>
</dbReference>
<dbReference type="PROSITE" id="PS50883">
    <property type="entry name" value="EAL"/>
    <property type="match status" value="1"/>
</dbReference>
<dbReference type="SMART" id="SM00267">
    <property type="entry name" value="GGDEF"/>
    <property type="match status" value="1"/>
</dbReference>
<dbReference type="Gene3D" id="3.30.70.270">
    <property type="match status" value="1"/>
</dbReference>
<accession>A0ABS1TKU9</accession>
<dbReference type="InterPro" id="IPR001633">
    <property type="entry name" value="EAL_dom"/>
</dbReference>
<evidence type="ECO:0000313" key="4">
    <source>
        <dbReference type="EMBL" id="MBL4938603.1"/>
    </source>
</evidence>
<dbReference type="Pfam" id="PF00497">
    <property type="entry name" value="SBP_bac_3"/>
    <property type="match status" value="1"/>
</dbReference>
<dbReference type="CDD" id="cd01948">
    <property type="entry name" value="EAL"/>
    <property type="match status" value="1"/>
</dbReference>
<dbReference type="SUPFAM" id="SSF53850">
    <property type="entry name" value="Periplasmic binding protein-like II"/>
    <property type="match status" value="1"/>
</dbReference>
<evidence type="ECO:0000259" key="2">
    <source>
        <dbReference type="PROSITE" id="PS50883"/>
    </source>
</evidence>
<dbReference type="Proteomes" id="UP000632377">
    <property type="component" value="Unassembled WGS sequence"/>
</dbReference>
<feature type="transmembrane region" description="Helical" evidence="1">
    <location>
        <begin position="217"/>
        <end position="235"/>
    </location>
</feature>
<dbReference type="PANTHER" id="PTHR44757">
    <property type="entry name" value="DIGUANYLATE CYCLASE DGCP"/>
    <property type="match status" value="1"/>
</dbReference>
<dbReference type="InterPro" id="IPR029787">
    <property type="entry name" value="Nucleotide_cyclase"/>
</dbReference>
<dbReference type="SMART" id="SM00052">
    <property type="entry name" value="EAL"/>
    <property type="match status" value="1"/>
</dbReference>
<gene>
    <name evidence="4" type="ORF">JK636_23135</name>
</gene>
<protein>
    <submittedName>
        <fullName evidence="4">EAL domain-containing protein</fullName>
    </submittedName>
</protein>
<dbReference type="InterPro" id="IPR035919">
    <property type="entry name" value="EAL_sf"/>
</dbReference>
<dbReference type="Gene3D" id="3.20.20.450">
    <property type="entry name" value="EAL domain"/>
    <property type="match status" value="1"/>
</dbReference>
<proteinExistence type="predicted"/>
<keyword evidence="1" id="KW-0472">Membrane</keyword>
<dbReference type="InterPro" id="IPR001638">
    <property type="entry name" value="Solute-binding_3/MltF_N"/>
</dbReference>
<evidence type="ECO:0000256" key="1">
    <source>
        <dbReference type="SAM" id="Phobius"/>
    </source>
</evidence>
<dbReference type="SMART" id="SM00062">
    <property type="entry name" value="PBPb"/>
    <property type="match status" value="1"/>
</dbReference>
<reference evidence="4 5" key="1">
    <citation type="submission" date="2021-01" db="EMBL/GenBank/DDBJ databases">
        <title>Genome public.</title>
        <authorList>
            <person name="Liu C."/>
            <person name="Sun Q."/>
        </authorList>
    </citation>
    <scope>NUCLEOTIDE SEQUENCE [LARGE SCALE GENOMIC DNA]</scope>
    <source>
        <strain evidence="4 5">YIM B02515</strain>
    </source>
</reference>
<feature type="domain" description="GGDEF" evidence="3">
    <location>
        <begin position="305"/>
        <end position="438"/>
    </location>
</feature>
<evidence type="ECO:0000313" key="5">
    <source>
        <dbReference type="Proteomes" id="UP000632377"/>
    </source>
</evidence>
<dbReference type="NCBIfam" id="TIGR00254">
    <property type="entry name" value="GGDEF"/>
    <property type="match status" value="1"/>
</dbReference>
<keyword evidence="5" id="KW-1185">Reference proteome</keyword>
<keyword evidence="1" id="KW-1133">Transmembrane helix</keyword>
<evidence type="ECO:0000259" key="3">
    <source>
        <dbReference type="PROSITE" id="PS50887"/>
    </source>
</evidence>
<feature type="domain" description="EAL" evidence="2">
    <location>
        <begin position="447"/>
        <end position="701"/>
    </location>
</feature>
<dbReference type="Gene3D" id="3.40.190.10">
    <property type="entry name" value="Periplasmic binding protein-like II"/>
    <property type="match status" value="2"/>
</dbReference>
<dbReference type="SUPFAM" id="SSF55073">
    <property type="entry name" value="Nucleotide cyclase"/>
    <property type="match status" value="1"/>
</dbReference>